<sequence length="124" mass="13404">MAGTADTTRTLDLALRKAGAVWVAPGNRPARLVWTVWRGGALWVAVGPGEQQVPGLADDSLCQVTVRSPSTRSHLLELRTRARLVTPDEDTLAALTAARRNRPPSWTEVYRLVPEPGEAEEAPG</sequence>
<dbReference type="Gene3D" id="2.30.110.10">
    <property type="entry name" value="Electron Transport, Fmn-binding Protein, Chain A"/>
    <property type="match status" value="1"/>
</dbReference>
<evidence type="ECO:0000313" key="1">
    <source>
        <dbReference type="EMBL" id="MCP2332269.1"/>
    </source>
</evidence>
<name>A0ABT1JIZ9_ACTCY</name>
<reference evidence="1 2" key="1">
    <citation type="submission" date="2013-07" db="EMBL/GenBank/DDBJ databases">
        <authorList>
            <consortium name="DOE Joint Genome Institute"/>
            <person name="Reeve W."/>
            <person name="Huntemann M."/>
            <person name="Han J."/>
            <person name="Chen A."/>
            <person name="Kyrpides N."/>
            <person name="Mavromatis K."/>
            <person name="Markowitz V."/>
            <person name="Palaniappan K."/>
            <person name="Ivanova N."/>
            <person name="Schaumberg A."/>
            <person name="Pati A."/>
            <person name="Liolios K."/>
            <person name="Nordberg H.P."/>
            <person name="Cantor M.N."/>
            <person name="Hua S.X."/>
            <person name="Woyke T."/>
        </authorList>
    </citation>
    <scope>NUCLEOTIDE SEQUENCE [LARGE SCALE GENOMIC DNA]</scope>
    <source>
        <strain evidence="1 2">DSM 43889</strain>
    </source>
</reference>
<dbReference type="Proteomes" id="UP000791080">
    <property type="component" value="Unassembled WGS sequence"/>
</dbReference>
<evidence type="ECO:0008006" key="3">
    <source>
        <dbReference type="Google" id="ProtNLM"/>
    </source>
</evidence>
<accession>A0ABT1JIZ9</accession>
<organism evidence="1 2">
    <name type="scientific">Actinoalloteichus caeruleus DSM 43889</name>
    <dbReference type="NCBI Taxonomy" id="1120930"/>
    <lineage>
        <taxon>Bacteria</taxon>
        <taxon>Bacillati</taxon>
        <taxon>Actinomycetota</taxon>
        <taxon>Actinomycetes</taxon>
        <taxon>Pseudonocardiales</taxon>
        <taxon>Pseudonocardiaceae</taxon>
        <taxon>Actinoalloteichus</taxon>
        <taxon>Actinoalloteichus cyanogriseus</taxon>
    </lineage>
</organism>
<dbReference type="EMBL" id="AUBJ02000001">
    <property type="protein sequence ID" value="MCP2332269.1"/>
    <property type="molecule type" value="Genomic_DNA"/>
</dbReference>
<keyword evidence="2" id="KW-1185">Reference proteome</keyword>
<gene>
    <name evidence="1" type="ORF">G443_002539</name>
</gene>
<proteinExistence type="predicted"/>
<reference evidence="1 2" key="2">
    <citation type="submission" date="2022-06" db="EMBL/GenBank/DDBJ databases">
        <title>Genomic Encyclopedia of Type Strains, Phase I: the one thousand microbial genomes (KMG-I) project.</title>
        <authorList>
            <person name="Kyrpides N."/>
        </authorList>
    </citation>
    <scope>NUCLEOTIDE SEQUENCE [LARGE SCALE GENOMIC DNA]</scope>
    <source>
        <strain evidence="1 2">DSM 43889</strain>
    </source>
</reference>
<comment type="caution">
    <text evidence="1">The sequence shown here is derived from an EMBL/GenBank/DDBJ whole genome shotgun (WGS) entry which is preliminary data.</text>
</comment>
<dbReference type="SUPFAM" id="SSF50475">
    <property type="entry name" value="FMN-binding split barrel"/>
    <property type="match status" value="1"/>
</dbReference>
<dbReference type="RefSeq" id="WP_051313290.1">
    <property type="nucleotide sequence ID" value="NZ_AUBJ02000001.1"/>
</dbReference>
<evidence type="ECO:0000313" key="2">
    <source>
        <dbReference type="Proteomes" id="UP000791080"/>
    </source>
</evidence>
<protein>
    <recommendedName>
        <fullName evidence="3">Pyridoxamine 5'-phosphate oxidase</fullName>
    </recommendedName>
</protein>
<dbReference type="InterPro" id="IPR012349">
    <property type="entry name" value="Split_barrel_FMN-bd"/>
</dbReference>